<evidence type="ECO:0000256" key="1">
    <source>
        <dbReference type="SAM" id="MobiDB-lite"/>
    </source>
</evidence>
<feature type="signal peptide" evidence="2">
    <location>
        <begin position="1"/>
        <end position="17"/>
    </location>
</feature>
<feature type="region of interest" description="Disordered" evidence="1">
    <location>
        <begin position="47"/>
        <end position="149"/>
    </location>
</feature>
<dbReference type="SUPFAM" id="SSF55797">
    <property type="entry name" value="PR-1-like"/>
    <property type="match status" value="1"/>
</dbReference>
<dbReference type="Pfam" id="PF00188">
    <property type="entry name" value="CAP"/>
    <property type="match status" value="1"/>
</dbReference>
<organism evidence="4 5">
    <name type="scientific">Hymenoscyphus albidus</name>
    <dbReference type="NCBI Taxonomy" id="595503"/>
    <lineage>
        <taxon>Eukaryota</taxon>
        <taxon>Fungi</taxon>
        <taxon>Dikarya</taxon>
        <taxon>Ascomycota</taxon>
        <taxon>Pezizomycotina</taxon>
        <taxon>Leotiomycetes</taxon>
        <taxon>Helotiales</taxon>
        <taxon>Helotiaceae</taxon>
        <taxon>Hymenoscyphus</taxon>
    </lineage>
</organism>
<accession>A0A9N9Q4X9</accession>
<evidence type="ECO:0000313" key="4">
    <source>
        <dbReference type="EMBL" id="CAG8975314.1"/>
    </source>
</evidence>
<evidence type="ECO:0000259" key="3">
    <source>
        <dbReference type="SMART" id="SM00198"/>
    </source>
</evidence>
<dbReference type="InterPro" id="IPR035940">
    <property type="entry name" value="CAP_sf"/>
</dbReference>
<dbReference type="EMBL" id="CAJVRM010000132">
    <property type="protein sequence ID" value="CAG8975314.1"/>
    <property type="molecule type" value="Genomic_DNA"/>
</dbReference>
<gene>
    <name evidence="4" type="ORF">HYALB_00010557</name>
</gene>
<dbReference type="PRINTS" id="PR00837">
    <property type="entry name" value="V5TPXLIKE"/>
</dbReference>
<comment type="caution">
    <text evidence="4">The sequence shown here is derived from an EMBL/GenBank/DDBJ whole genome shotgun (WGS) entry which is preliminary data.</text>
</comment>
<dbReference type="InterPro" id="IPR001283">
    <property type="entry name" value="CRISP-related"/>
</dbReference>
<dbReference type="OrthoDB" id="337038at2759"/>
<feature type="compositionally biased region" description="Pro residues" evidence="1">
    <location>
        <begin position="196"/>
        <end position="209"/>
    </location>
</feature>
<evidence type="ECO:0000313" key="5">
    <source>
        <dbReference type="Proteomes" id="UP000701801"/>
    </source>
</evidence>
<feature type="compositionally biased region" description="Pro residues" evidence="1">
    <location>
        <begin position="47"/>
        <end position="61"/>
    </location>
</feature>
<dbReference type="Gene3D" id="3.40.33.10">
    <property type="entry name" value="CAP"/>
    <property type="match status" value="1"/>
</dbReference>
<evidence type="ECO:0000256" key="2">
    <source>
        <dbReference type="SAM" id="SignalP"/>
    </source>
</evidence>
<feature type="compositionally biased region" description="Pro residues" evidence="1">
    <location>
        <begin position="73"/>
        <end position="149"/>
    </location>
</feature>
<reference evidence="4" key="1">
    <citation type="submission" date="2021-07" db="EMBL/GenBank/DDBJ databases">
        <authorList>
            <person name="Durling M."/>
        </authorList>
    </citation>
    <scope>NUCLEOTIDE SEQUENCE</scope>
</reference>
<sequence>MHSSTIIASLLAALAVAHPFRHVKKAYKYDIKIVTEYVTVTAGQPFPLPGPQTTPPAPTPTPDTVFVFNTVYAPPPGYPAGPWPQPPNQQGQPPKPSPVPVQPPQFQPAPVEPAPVQPAPVEPAPVEPAPIEPAPVQPAPVEPAPVQPVPVQPAPVEPIPVQVTSEPEAPVVIAESPAPKNAEQPKYEPPKEEPKPAPAPEPTTAPAPAPTTVTPPVVVKPSEPAPANDYATMAVNQHNIHRSNHSAPDVAWNQTLADWAMNTAKTCVFKHDMTQGTGNYGQNIQDFGRSPWNNLDLTTAGANGITEYWYNGEINLFPENSYDNTRSDPAMGADWLHFSAMVWKSTKTIGCATYRCAAGTLNANVDTAYTVCNYFPAGNMGGSYGANIGKPLGKATVNAPLN</sequence>
<keyword evidence="2" id="KW-0732">Signal</keyword>
<dbReference type="AlphaFoldDB" id="A0A9N9Q4X9"/>
<protein>
    <recommendedName>
        <fullName evidence="3">SCP domain-containing protein</fullName>
    </recommendedName>
</protein>
<dbReference type="Proteomes" id="UP000701801">
    <property type="component" value="Unassembled WGS sequence"/>
</dbReference>
<dbReference type="InterPro" id="IPR014044">
    <property type="entry name" value="CAP_dom"/>
</dbReference>
<proteinExistence type="predicted"/>
<feature type="region of interest" description="Disordered" evidence="1">
    <location>
        <begin position="174"/>
        <end position="217"/>
    </location>
</feature>
<name>A0A9N9Q4X9_9HELO</name>
<feature type="chain" id="PRO_5040456774" description="SCP domain-containing protein" evidence="2">
    <location>
        <begin position="18"/>
        <end position="402"/>
    </location>
</feature>
<dbReference type="SMART" id="SM00198">
    <property type="entry name" value="SCP"/>
    <property type="match status" value="1"/>
</dbReference>
<keyword evidence="5" id="KW-1185">Reference proteome</keyword>
<dbReference type="PANTHER" id="PTHR10334">
    <property type="entry name" value="CYSTEINE-RICH SECRETORY PROTEIN-RELATED"/>
    <property type="match status" value="1"/>
</dbReference>
<dbReference type="CDD" id="cd05380">
    <property type="entry name" value="CAP_euk"/>
    <property type="match status" value="1"/>
</dbReference>
<feature type="domain" description="SCP" evidence="3">
    <location>
        <begin position="229"/>
        <end position="382"/>
    </location>
</feature>
<feature type="compositionally biased region" description="Basic and acidic residues" evidence="1">
    <location>
        <begin position="183"/>
        <end position="195"/>
    </location>
</feature>